<dbReference type="InterPro" id="IPR036849">
    <property type="entry name" value="Enolase-like_C_sf"/>
</dbReference>
<organism evidence="5 6">
    <name type="scientific">Lacipirellula parvula</name>
    <dbReference type="NCBI Taxonomy" id="2650471"/>
    <lineage>
        <taxon>Bacteria</taxon>
        <taxon>Pseudomonadati</taxon>
        <taxon>Planctomycetota</taxon>
        <taxon>Planctomycetia</taxon>
        <taxon>Pirellulales</taxon>
        <taxon>Lacipirellulaceae</taxon>
        <taxon>Lacipirellula</taxon>
    </lineage>
</organism>
<dbReference type="SUPFAM" id="SSF54826">
    <property type="entry name" value="Enolase N-terminal domain-like"/>
    <property type="match status" value="1"/>
</dbReference>
<accession>A0A5K7XJG1</accession>
<dbReference type="PANTHER" id="PTHR48073:SF2">
    <property type="entry name" value="O-SUCCINYLBENZOATE SYNTHASE"/>
    <property type="match status" value="1"/>
</dbReference>
<dbReference type="KEGG" id="lpav:PLANPX_4803"/>
<dbReference type="Gene3D" id="3.30.390.10">
    <property type="entry name" value="Enolase-like, N-terminal domain"/>
    <property type="match status" value="1"/>
</dbReference>
<evidence type="ECO:0000313" key="5">
    <source>
        <dbReference type="EMBL" id="BBO35191.1"/>
    </source>
</evidence>
<evidence type="ECO:0000313" key="6">
    <source>
        <dbReference type="Proteomes" id="UP000326837"/>
    </source>
</evidence>
<dbReference type="InterPro" id="IPR029065">
    <property type="entry name" value="Enolase_C-like"/>
</dbReference>
<evidence type="ECO:0000256" key="1">
    <source>
        <dbReference type="ARBA" id="ARBA00008031"/>
    </source>
</evidence>
<name>A0A5K7XJG1_9BACT</name>
<dbReference type="Pfam" id="PF02746">
    <property type="entry name" value="MR_MLE_N"/>
    <property type="match status" value="1"/>
</dbReference>
<reference evidence="6" key="1">
    <citation type="submission" date="2019-10" db="EMBL/GenBank/DDBJ databases">
        <title>Lacipirellula parvula gen. nov., sp. nov., representing a lineage of planctomycetes widespread in freshwater anoxic habitats, and description of the family Lacipirellulaceae.</title>
        <authorList>
            <person name="Dedysh S.N."/>
            <person name="Kulichevskaya I.S."/>
            <person name="Beletsky A.V."/>
            <person name="Rakitin A.L."/>
            <person name="Mardanov A.V."/>
            <person name="Ivanova A.A."/>
            <person name="Saltykova V.X."/>
            <person name="Rijpstra W.I.C."/>
            <person name="Sinninghe Damste J.S."/>
            <person name="Ravin N.V."/>
        </authorList>
    </citation>
    <scope>NUCLEOTIDE SEQUENCE [LARGE SCALE GENOMIC DNA]</scope>
    <source>
        <strain evidence="6">PX69</strain>
    </source>
</reference>
<dbReference type="InterPro" id="IPR029017">
    <property type="entry name" value="Enolase-like_N"/>
</dbReference>
<dbReference type="Pfam" id="PF13378">
    <property type="entry name" value="MR_MLE_C"/>
    <property type="match status" value="1"/>
</dbReference>
<proteinExistence type="inferred from homology"/>
<evidence type="ECO:0000256" key="2">
    <source>
        <dbReference type="ARBA" id="ARBA00022723"/>
    </source>
</evidence>
<dbReference type="SUPFAM" id="SSF51604">
    <property type="entry name" value="Enolase C-terminal domain-like"/>
    <property type="match status" value="1"/>
</dbReference>
<dbReference type="EMBL" id="AP021861">
    <property type="protein sequence ID" value="BBO35191.1"/>
    <property type="molecule type" value="Genomic_DNA"/>
</dbReference>
<dbReference type="Gene3D" id="3.20.20.120">
    <property type="entry name" value="Enolase-like C-terminal domain"/>
    <property type="match status" value="1"/>
</dbReference>
<dbReference type="GO" id="GO:0006518">
    <property type="term" value="P:peptide metabolic process"/>
    <property type="evidence" value="ECO:0007669"/>
    <property type="project" value="UniProtKB-ARBA"/>
</dbReference>
<dbReference type="GO" id="GO:0046872">
    <property type="term" value="F:metal ion binding"/>
    <property type="evidence" value="ECO:0007669"/>
    <property type="project" value="UniProtKB-KW"/>
</dbReference>
<dbReference type="GO" id="GO:0016854">
    <property type="term" value="F:racemase and epimerase activity"/>
    <property type="evidence" value="ECO:0007669"/>
    <property type="project" value="UniProtKB-ARBA"/>
</dbReference>
<evidence type="ECO:0000256" key="3">
    <source>
        <dbReference type="ARBA" id="ARBA00023235"/>
    </source>
</evidence>
<dbReference type="PANTHER" id="PTHR48073">
    <property type="entry name" value="O-SUCCINYLBENZOATE SYNTHASE-RELATED"/>
    <property type="match status" value="1"/>
</dbReference>
<gene>
    <name evidence="5" type="ORF">PLANPX_4803</name>
</gene>
<evidence type="ECO:0000259" key="4">
    <source>
        <dbReference type="SMART" id="SM00922"/>
    </source>
</evidence>
<dbReference type="InterPro" id="IPR013341">
    <property type="entry name" value="Mandelate_racemase_N_dom"/>
</dbReference>
<dbReference type="SMART" id="SM00922">
    <property type="entry name" value="MR_MLE"/>
    <property type="match status" value="1"/>
</dbReference>
<dbReference type="InterPro" id="IPR013342">
    <property type="entry name" value="Mandelate_racemase_C"/>
</dbReference>
<dbReference type="Proteomes" id="UP000326837">
    <property type="component" value="Chromosome"/>
</dbReference>
<keyword evidence="6" id="KW-1185">Reference proteome</keyword>
<dbReference type="RefSeq" id="WP_152100621.1">
    <property type="nucleotide sequence ID" value="NZ_AP021861.1"/>
</dbReference>
<dbReference type="SFLD" id="SFLDS00001">
    <property type="entry name" value="Enolase"/>
    <property type="match status" value="1"/>
</dbReference>
<feature type="domain" description="Mandelate racemase/muconate lactonizing enzyme C-terminal" evidence="4">
    <location>
        <begin position="147"/>
        <end position="244"/>
    </location>
</feature>
<sequence>MSFAVSKIEARIVDHAVRQEGAIVSSLGRHVSSRYLTVTVWSSDGVCGYGEGTTAPIWSGESAETAKWMSENFMSPLVVGKTFDHPSEAVAILDRHLHANSFGKAAIDIALWDLWARNQNKSVSQLIADRSPVESIPTRVSIGCYPPAETVRLAVEFWEAGVRTLKFKTGVPGIDDVARLRAVRERLGDEPIFTIDANGAHATADEAVAAIEALEPYNLAIVEQPTRRDRLAALAEVKRRTNPPVMADESVFTPDDLDEALELDAFDILSVYPGKNGGFSHSLAMAKKAQAAGKLCAIGSNLETDLGQAAHLALASSLSAFPVDRYACDLMGSLFYAQSAVTPAVELKQGRVTVPTGLGFGVQPRD</sequence>
<keyword evidence="2" id="KW-0479">Metal-binding</keyword>
<dbReference type="AlphaFoldDB" id="A0A5K7XJG1"/>
<keyword evidence="3" id="KW-0413">Isomerase</keyword>
<protein>
    <recommendedName>
        <fullName evidence="4">Mandelate racemase/muconate lactonizing enzyme C-terminal domain-containing protein</fullName>
    </recommendedName>
</protein>
<dbReference type="SFLD" id="SFLDG00180">
    <property type="entry name" value="muconate_cycloisomerase"/>
    <property type="match status" value="1"/>
</dbReference>
<comment type="similarity">
    <text evidence="1">Belongs to the mandelate racemase/muconate lactonizing enzyme family.</text>
</comment>